<dbReference type="SUPFAM" id="SSF48452">
    <property type="entry name" value="TPR-like"/>
    <property type="match status" value="2"/>
</dbReference>
<accession>A0A8J7W8B2</accession>
<dbReference type="SMART" id="SM00028">
    <property type="entry name" value="TPR"/>
    <property type="match status" value="3"/>
</dbReference>
<dbReference type="PROSITE" id="PS50005">
    <property type="entry name" value="TPR"/>
    <property type="match status" value="2"/>
</dbReference>
<keyword evidence="3" id="KW-1185">Reference proteome</keyword>
<evidence type="ECO:0000313" key="3">
    <source>
        <dbReference type="Proteomes" id="UP000730161"/>
    </source>
</evidence>
<dbReference type="InterPro" id="IPR019734">
    <property type="entry name" value="TPR_rpt"/>
</dbReference>
<dbReference type="EMBL" id="JWHL01000011">
    <property type="protein sequence ID" value="MBR1369338.1"/>
    <property type="molecule type" value="Genomic_DNA"/>
</dbReference>
<dbReference type="Pfam" id="PF14559">
    <property type="entry name" value="TPR_19"/>
    <property type="match status" value="1"/>
</dbReference>
<reference evidence="2" key="1">
    <citation type="submission" date="2014-12" db="EMBL/GenBank/DDBJ databases">
        <authorList>
            <person name="Huang H.-H."/>
            <person name="Chen S.-C."/>
            <person name="Lai M.-C."/>
        </authorList>
    </citation>
    <scope>NUCLEOTIDE SEQUENCE</scope>
    <source>
        <strain evidence="2">K1F9705b</strain>
    </source>
</reference>
<evidence type="ECO:0008006" key="4">
    <source>
        <dbReference type="Google" id="ProtNLM"/>
    </source>
</evidence>
<dbReference type="Proteomes" id="UP000730161">
    <property type="component" value="Unassembled WGS sequence"/>
</dbReference>
<gene>
    <name evidence="2" type="ORF">RJ53_07460</name>
</gene>
<keyword evidence="1" id="KW-0802">TPR repeat</keyword>
<sequence length="713" mass="80797">MLETIQSLSSEDTKEYFIDTIIQAFFLRRIETDPAFRWSICLTIASDEEGSALIRNAIGALVSMTREEGHWWTAHPITASDNICTLFSEATGSSPQHWQAKKRGILYTEMAYPTAFMTSPPERPSLVHPMDRTIFGLVADTSDLLNQLDEGDEGISNLLRQTITEIACDWFCHHTREDAITILNRRYPEGGWESLLSRWFAFEESADTCIRAGRYAVATHLIGAARAIYAHALIRTEDPAIRQICYREMGLISRNLGDAERAAAEFHSALEAAHAVQGGGSPPILDELIYLCEATDRLGLSEEGDTYYQRMIRIAESLDGEVKNRIYTQIATSCRRSRRFDREYMVLEELITDPDIDDAIMTRLGVMNQAMRSDGTLDTERLSSLEDSAEGDYTLIRGILAFGAFQFADAVIWFKRSSFIRPTPDSRLWYARAAWYGEQTPLNDDLQKDDLLETRLIWRLSETKNIREASRLLLEGDYGDEAYDGLLILLEAMKEEGLMAWRIGMTDLVVHAPIPPARKTNLLWIIGKILAECGSKDGLSIYRKALKLTTDKDARSKIFSDIGYWYEALGDYVHAADAYRQAITMHPAFPGGWYGYARALAKKGEYDAALNAIDEAVRYAPGRGDLHLFHDALIRRKEADHLPADLREQINEIDRHLFLQGQEIPGSLLRRYADIHGRTERIIDDDLPKMVPLREALDIRSRILMTFGNNQDA</sequence>
<dbReference type="InterPro" id="IPR011990">
    <property type="entry name" value="TPR-like_helical_dom_sf"/>
</dbReference>
<feature type="repeat" description="TPR" evidence="1">
    <location>
        <begin position="556"/>
        <end position="589"/>
    </location>
</feature>
<protein>
    <recommendedName>
        <fullName evidence="4">Tetratricopeptide repeat protein</fullName>
    </recommendedName>
</protein>
<organism evidence="2 3">
    <name type="scientific">Methanocalculus chunghsingensis</name>
    <dbReference type="NCBI Taxonomy" id="156457"/>
    <lineage>
        <taxon>Archaea</taxon>
        <taxon>Methanobacteriati</taxon>
        <taxon>Methanobacteriota</taxon>
        <taxon>Stenosarchaea group</taxon>
        <taxon>Methanomicrobia</taxon>
        <taxon>Methanomicrobiales</taxon>
        <taxon>Methanocalculaceae</taxon>
        <taxon>Methanocalculus</taxon>
    </lineage>
</organism>
<evidence type="ECO:0000313" key="2">
    <source>
        <dbReference type="EMBL" id="MBR1369338.1"/>
    </source>
</evidence>
<dbReference type="AlphaFoldDB" id="A0A8J7W8B2"/>
<feature type="repeat" description="TPR" evidence="1">
    <location>
        <begin position="590"/>
        <end position="623"/>
    </location>
</feature>
<comment type="caution">
    <text evidence="2">The sequence shown here is derived from an EMBL/GenBank/DDBJ whole genome shotgun (WGS) entry which is preliminary data.</text>
</comment>
<evidence type="ECO:0000256" key="1">
    <source>
        <dbReference type="PROSITE-ProRule" id="PRU00339"/>
    </source>
</evidence>
<name>A0A8J7W8B2_9EURY</name>
<proteinExistence type="predicted"/>
<dbReference type="Gene3D" id="1.25.40.10">
    <property type="entry name" value="Tetratricopeptide repeat domain"/>
    <property type="match status" value="2"/>
</dbReference>